<dbReference type="SMART" id="SM00642">
    <property type="entry name" value="Aamy"/>
    <property type="match status" value="1"/>
</dbReference>
<feature type="domain" description="Glycosyl hydrolase family 13 catalytic" evidence="3">
    <location>
        <begin position="17"/>
        <end position="265"/>
    </location>
</feature>
<sequence length="268" mass="31616">MIIKSKSNWIEDAIFYQIFPDRFYNGNFRNDPPGVAKWGSSPTRNNFFGGDLEGIKKKLPYLKEIGINAIYLNPIFKAGTNHKYDTWDYYEVDPMFGSKGDLLNLIKEVHKLKMKIILDGVFNHCGDGFWAFRDIKEKGMCSSYYNWFVINGDNISEKPLNYQTAGGAKYLPKFNYNNKLVREYILKVAEYWTKESEIDGWRIDIPWKVPRDFWQIFRKKVKKINPDAYIVGEIWRDATPWIEGDTFDGVMNYRLRDLVIDFFIKDNI</sequence>
<dbReference type="AlphaFoldDB" id="X1CYI5"/>
<proteinExistence type="predicted"/>
<dbReference type="InterPro" id="IPR006047">
    <property type="entry name" value="GH13_cat_dom"/>
</dbReference>
<name>X1CYI5_9ZZZZ</name>
<organism evidence="4">
    <name type="scientific">marine sediment metagenome</name>
    <dbReference type="NCBI Taxonomy" id="412755"/>
    <lineage>
        <taxon>unclassified sequences</taxon>
        <taxon>metagenomes</taxon>
        <taxon>ecological metagenomes</taxon>
    </lineage>
</organism>
<dbReference type="PANTHER" id="PTHR10357:SF210">
    <property type="entry name" value="MALTODEXTRIN GLUCOSIDASE"/>
    <property type="match status" value="1"/>
</dbReference>
<evidence type="ECO:0000256" key="1">
    <source>
        <dbReference type="ARBA" id="ARBA00022801"/>
    </source>
</evidence>
<dbReference type="InterPro" id="IPR017853">
    <property type="entry name" value="GH"/>
</dbReference>
<comment type="caution">
    <text evidence="4">The sequence shown here is derived from an EMBL/GenBank/DDBJ whole genome shotgun (WGS) entry which is preliminary data.</text>
</comment>
<accession>X1CYI5</accession>
<dbReference type="CDD" id="cd11338">
    <property type="entry name" value="AmyAc_CMD"/>
    <property type="match status" value="1"/>
</dbReference>
<keyword evidence="1" id="KW-0378">Hydrolase</keyword>
<evidence type="ECO:0000256" key="2">
    <source>
        <dbReference type="ARBA" id="ARBA00023295"/>
    </source>
</evidence>
<protein>
    <recommendedName>
        <fullName evidence="3">Glycosyl hydrolase family 13 catalytic domain-containing protein</fullName>
    </recommendedName>
</protein>
<reference evidence="4" key="1">
    <citation type="journal article" date="2014" name="Front. Microbiol.">
        <title>High frequency of phylogenetically diverse reductive dehalogenase-homologous genes in deep subseafloor sedimentary metagenomes.</title>
        <authorList>
            <person name="Kawai M."/>
            <person name="Futagami T."/>
            <person name="Toyoda A."/>
            <person name="Takaki Y."/>
            <person name="Nishi S."/>
            <person name="Hori S."/>
            <person name="Arai W."/>
            <person name="Tsubouchi T."/>
            <person name="Morono Y."/>
            <person name="Uchiyama I."/>
            <person name="Ito T."/>
            <person name="Fujiyama A."/>
            <person name="Inagaki F."/>
            <person name="Takami H."/>
        </authorList>
    </citation>
    <scope>NUCLEOTIDE SEQUENCE</scope>
    <source>
        <strain evidence="4">Expedition CK06-06</strain>
    </source>
</reference>
<evidence type="ECO:0000259" key="3">
    <source>
        <dbReference type="SMART" id="SM00642"/>
    </source>
</evidence>
<evidence type="ECO:0000313" key="4">
    <source>
        <dbReference type="EMBL" id="GAG89306.1"/>
    </source>
</evidence>
<dbReference type="Gene3D" id="3.20.20.80">
    <property type="entry name" value="Glycosidases"/>
    <property type="match status" value="1"/>
</dbReference>
<dbReference type="SUPFAM" id="SSF51445">
    <property type="entry name" value="(Trans)glycosidases"/>
    <property type="match status" value="1"/>
</dbReference>
<gene>
    <name evidence="4" type="ORF">S01H4_25064</name>
</gene>
<keyword evidence="2" id="KW-0326">Glycosidase</keyword>
<dbReference type="GO" id="GO:0005975">
    <property type="term" value="P:carbohydrate metabolic process"/>
    <property type="evidence" value="ECO:0007669"/>
    <property type="project" value="InterPro"/>
</dbReference>
<feature type="non-terminal residue" evidence="4">
    <location>
        <position position="268"/>
    </location>
</feature>
<dbReference type="EMBL" id="BART01011874">
    <property type="protein sequence ID" value="GAG89306.1"/>
    <property type="molecule type" value="Genomic_DNA"/>
</dbReference>
<dbReference type="PANTHER" id="PTHR10357">
    <property type="entry name" value="ALPHA-AMYLASE FAMILY MEMBER"/>
    <property type="match status" value="1"/>
</dbReference>
<dbReference type="Pfam" id="PF00128">
    <property type="entry name" value="Alpha-amylase"/>
    <property type="match status" value="1"/>
</dbReference>
<dbReference type="GO" id="GO:0016798">
    <property type="term" value="F:hydrolase activity, acting on glycosyl bonds"/>
    <property type="evidence" value="ECO:0007669"/>
    <property type="project" value="UniProtKB-KW"/>
</dbReference>